<feature type="transmembrane region" description="Helical" evidence="6">
    <location>
        <begin position="595"/>
        <end position="616"/>
    </location>
</feature>
<proteinExistence type="predicted"/>
<evidence type="ECO:0000259" key="8">
    <source>
        <dbReference type="PROSITE" id="PS50835"/>
    </source>
</evidence>
<accession>A0ABQ9EAK6</accession>
<evidence type="ECO:0000256" key="4">
    <source>
        <dbReference type="ARBA" id="ARBA00023157"/>
    </source>
</evidence>
<evidence type="ECO:0000256" key="3">
    <source>
        <dbReference type="ARBA" id="ARBA00022737"/>
    </source>
</evidence>
<evidence type="ECO:0000313" key="9">
    <source>
        <dbReference type="EMBL" id="KAJ8302374.1"/>
    </source>
</evidence>
<dbReference type="SMART" id="SM00365">
    <property type="entry name" value="LRR_SD22"/>
    <property type="match status" value="5"/>
</dbReference>
<dbReference type="SUPFAM" id="SSF48726">
    <property type="entry name" value="Immunoglobulin"/>
    <property type="match status" value="1"/>
</dbReference>
<dbReference type="InterPro" id="IPR032675">
    <property type="entry name" value="LRR_dom_sf"/>
</dbReference>
<dbReference type="SUPFAM" id="SSF49265">
    <property type="entry name" value="Fibronectin type III"/>
    <property type="match status" value="1"/>
</dbReference>
<dbReference type="SMART" id="SM00369">
    <property type="entry name" value="LRR_TYP"/>
    <property type="match status" value="9"/>
</dbReference>
<dbReference type="InterPro" id="IPR003961">
    <property type="entry name" value="FN3_dom"/>
</dbReference>
<dbReference type="Gene3D" id="3.80.10.10">
    <property type="entry name" value="Ribonuclease Inhibitor"/>
    <property type="match status" value="2"/>
</dbReference>
<feature type="domain" description="Ig-like" evidence="8">
    <location>
        <begin position="414"/>
        <end position="502"/>
    </location>
</feature>
<keyword evidence="4" id="KW-1015">Disulfide bond</keyword>
<evidence type="ECO:0000256" key="7">
    <source>
        <dbReference type="SAM" id="SignalP"/>
    </source>
</evidence>
<dbReference type="EMBL" id="JARBDR010000918">
    <property type="protein sequence ID" value="KAJ8302374.1"/>
    <property type="molecule type" value="Genomic_DNA"/>
</dbReference>
<evidence type="ECO:0000256" key="2">
    <source>
        <dbReference type="ARBA" id="ARBA00022729"/>
    </source>
</evidence>
<sequence length="667" mass="76465">MCESRNYLDWNGKWNVLIYIWLMISILDIRSSSAEQVKWDAMCPSNCTCKLDNLKSNCFQRQMKIVNCSSTGLSNFPVNVSMETEVLILSSNNIKKLDINKKLKKLQYLDASNNKIHVIYHLEKLSRLKTLDLHKNSLIYIQNGCFSGMKYLSTLDLSDNNLHAIEKHAFGGLNGLQRLYLDSNKLYFLEKQWFIGMPSLRIFHFSRNFLPKIENNTFENMQNLIEIKLIHNKIQRIEKNAFHGLTELSMLDLSSNKISHISHQHLQQMKNLKVLRLDDNPIYKIHNGSFHSLNIKMLSLRYMPKLVIQKAFFNVPLLKTLYLHNNRLVAISEKIKRSLPSLRNLHIYNNPLRCDCNALWVKQELAKEQATNYVSILVDDSVLICDSPKEYSRMLLKQLPVSVFHSECAARTIPLFNSSYNINIGEEMRLECHSIGIPDPEIIWILPNGTTLQGSVKLDRYEVINNCTLAVRHIRTSDGGVFKCKANNTHGYDISNTSVTVSNMPIHIYTSSISADFVTIGWNGTSYWSMVSDYQIQCRDTHQSSLSYQIIHLRPFSNHYSYTFKNLKPQTTYEFCIDHHVAIYASGITRINSKLVAGVCTTFFMTCALCCGVAIAKKFKKRKDYLDPTAEEKGDFLPQIPLENLNNPPSTPLCSSRTALISAESNS</sequence>
<dbReference type="InterPro" id="IPR007110">
    <property type="entry name" value="Ig-like_dom"/>
</dbReference>
<feature type="chain" id="PRO_5046465340" description="Ig-like domain-containing protein" evidence="7">
    <location>
        <begin position="35"/>
        <end position="667"/>
    </location>
</feature>
<dbReference type="Gene3D" id="2.60.40.10">
    <property type="entry name" value="Immunoglobulins"/>
    <property type="match status" value="2"/>
</dbReference>
<dbReference type="InterPro" id="IPR013783">
    <property type="entry name" value="Ig-like_fold"/>
</dbReference>
<evidence type="ECO:0000313" key="10">
    <source>
        <dbReference type="Proteomes" id="UP001217089"/>
    </source>
</evidence>
<protein>
    <recommendedName>
        <fullName evidence="8">Ig-like domain-containing protein</fullName>
    </recommendedName>
</protein>
<comment type="caution">
    <text evidence="9">The sequence shown here is derived from an EMBL/GenBank/DDBJ whole genome shotgun (WGS) entry which is preliminary data.</text>
</comment>
<keyword evidence="5" id="KW-0325">Glycoprotein</keyword>
<keyword evidence="6" id="KW-0472">Membrane</keyword>
<keyword evidence="10" id="KW-1185">Reference proteome</keyword>
<name>A0ABQ9EAK6_TEGGR</name>
<dbReference type="Pfam" id="PF13855">
    <property type="entry name" value="LRR_8"/>
    <property type="match status" value="2"/>
</dbReference>
<dbReference type="InterPro" id="IPR036179">
    <property type="entry name" value="Ig-like_dom_sf"/>
</dbReference>
<dbReference type="PROSITE" id="PS51450">
    <property type="entry name" value="LRR"/>
    <property type="match status" value="3"/>
</dbReference>
<gene>
    <name evidence="9" type="ORF">KUTeg_021361</name>
</gene>
<evidence type="ECO:0000256" key="5">
    <source>
        <dbReference type="ARBA" id="ARBA00023180"/>
    </source>
</evidence>
<dbReference type="PANTHER" id="PTHR45842:SF12">
    <property type="entry name" value="KEKKON 5, ISOFORM A"/>
    <property type="match status" value="1"/>
</dbReference>
<dbReference type="InterPro" id="IPR013098">
    <property type="entry name" value="Ig_I-set"/>
</dbReference>
<dbReference type="SUPFAM" id="SSF52058">
    <property type="entry name" value="L domain-like"/>
    <property type="match status" value="1"/>
</dbReference>
<dbReference type="InterPro" id="IPR003599">
    <property type="entry name" value="Ig_sub"/>
</dbReference>
<dbReference type="Proteomes" id="UP001217089">
    <property type="component" value="Unassembled WGS sequence"/>
</dbReference>
<organism evidence="9 10">
    <name type="scientific">Tegillarca granosa</name>
    <name type="common">Malaysian cockle</name>
    <name type="synonym">Anadara granosa</name>
    <dbReference type="NCBI Taxonomy" id="220873"/>
    <lineage>
        <taxon>Eukaryota</taxon>
        <taxon>Metazoa</taxon>
        <taxon>Spiralia</taxon>
        <taxon>Lophotrochozoa</taxon>
        <taxon>Mollusca</taxon>
        <taxon>Bivalvia</taxon>
        <taxon>Autobranchia</taxon>
        <taxon>Pteriomorphia</taxon>
        <taxon>Arcoida</taxon>
        <taxon>Arcoidea</taxon>
        <taxon>Arcidae</taxon>
        <taxon>Tegillarca</taxon>
    </lineage>
</organism>
<dbReference type="PANTHER" id="PTHR45842">
    <property type="entry name" value="SYNAPTIC ADHESION-LIKE MOLECULE SALM"/>
    <property type="match status" value="1"/>
</dbReference>
<evidence type="ECO:0000256" key="6">
    <source>
        <dbReference type="SAM" id="Phobius"/>
    </source>
</evidence>
<dbReference type="InterPro" id="IPR003591">
    <property type="entry name" value="Leu-rich_rpt_typical-subtyp"/>
</dbReference>
<dbReference type="PRINTS" id="PR00019">
    <property type="entry name" value="LEURICHRPT"/>
</dbReference>
<dbReference type="PROSITE" id="PS50835">
    <property type="entry name" value="IG_LIKE"/>
    <property type="match status" value="1"/>
</dbReference>
<dbReference type="InterPro" id="IPR003598">
    <property type="entry name" value="Ig_sub2"/>
</dbReference>
<feature type="signal peptide" evidence="7">
    <location>
        <begin position="1"/>
        <end position="34"/>
    </location>
</feature>
<keyword evidence="6" id="KW-0812">Transmembrane</keyword>
<evidence type="ECO:0000256" key="1">
    <source>
        <dbReference type="ARBA" id="ARBA00022614"/>
    </source>
</evidence>
<dbReference type="Pfam" id="PF07679">
    <property type="entry name" value="I-set"/>
    <property type="match status" value="1"/>
</dbReference>
<keyword evidence="6" id="KW-1133">Transmembrane helix</keyword>
<keyword evidence="3" id="KW-0677">Repeat</keyword>
<dbReference type="InterPro" id="IPR050467">
    <property type="entry name" value="LRFN"/>
</dbReference>
<keyword evidence="2 7" id="KW-0732">Signal</keyword>
<dbReference type="SMART" id="SM00409">
    <property type="entry name" value="IG"/>
    <property type="match status" value="1"/>
</dbReference>
<dbReference type="SMART" id="SM00408">
    <property type="entry name" value="IGc2"/>
    <property type="match status" value="1"/>
</dbReference>
<dbReference type="InterPro" id="IPR036116">
    <property type="entry name" value="FN3_sf"/>
</dbReference>
<dbReference type="InterPro" id="IPR001611">
    <property type="entry name" value="Leu-rich_rpt"/>
</dbReference>
<dbReference type="CDD" id="cd00063">
    <property type="entry name" value="FN3"/>
    <property type="match status" value="1"/>
</dbReference>
<reference evidence="9 10" key="1">
    <citation type="submission" date="2022-12" db="EMBL/GenBank/DDBJ databases">
        <title>Chromosome-level genome of Tegillarca granosa.</title>
        <authorList>
            <person name="Kim J."/>
        </authorList>
    </citation>
    <scope>NUCLEOTIDE SEQUENCE [LARGE SCALE GENOMIC DNA]</scope>
    <source>
        <strain evidence="9">Teg-2019</strain>
        <tissue evidence="9">Adductor muscle</tissue>
    </source>
</reference>
<keyword evidence="1" id="KW-0433">Leucine-rich repeat</keyword>